<name>A0A372LPW9_9BACI</name>
<dbReference type="EMBL" id="QVTE01000017">
    <property type="protein sequence ID" value="RFU70172.1"/>
    <property type="molecule type" value="Genomic_DNA"/>
</dbReference>
<keyword evidence="4" id="KW-1185">Reference proteome</keyword>
<evidence type="ECO:0000313" key="4">
    <source>
        <dbReference type="Proteomes" id="UP000264541"/>
    </source>
</evidence>
<sequence>MDDKILEQKLESLKKSYNELPLLSDTEAITSAVRKSSKKRYRPVPLVAYAASLIGVAIISVILALFLMESSKEKNSRQPSGTPPKQEEEQPKTAPAYEIQSFEELEEYYLKKEQETENLTGIANFSETELAIGVQAEIGTAKQENLSGEPLLQKFASLKEEIDLLLTAPVQFKPELTSVGSEKEQESKFERYNEQQQRFLPVYQEKLVPISELVYRENISQDFFQMLEKLNEGSGITSNQELNMYLEGLKKNGYYFVDSGEGMLNIKIDYESIYKEASTGASAYIKDYLDIKKSQPEIKDGALLSSWQDLGRHLAQTEEIIIDMREGKLTDALKQDYRRYFGFFLKGIDNTRVLGDDGIVKSDVRDAWQAVIMEYPETETATALEQYYQALEEKGFRAEDDFDYTNLPYPSFVIEK</sequence>
<reference evidence="3 4" key="1">
    <citation type="submission" date="2018-08" db="EMBL/GenBank/DDBJ databases">
        <title>Bacillus chawlae sp. nov., Bacillus glennii sp. nov., and Bacillus saganii sp. nov. Isolated from the Vehicle Assembly Building at Kennedy Space Center where the Viking Spacecraft were Assembled.</title>
        <authorList>
            <person name="Seuylemezian A."/>
            <person name="Vaishampayan P."/>
        </authorList>
    </citation>
    <scope>NUCLEOTIDE SEQUENCE [LARGE SCALE GENOMIC DNA]</scope>
    <source>
        <strain evidence="3 4">V47-23a</strain>
    </source>
</reference>
<dbReference type="AlphaFoldDB" id="A0A372LPW9"/>
<feature type="transmembrane region" description="Helical" evidence="2">
    <location>
        <begin position="44"/>
        <end position="68"/>
    </location>
</feature>
<keyword evidence="2" id="KW-1133">Transmembrane helix</keyword>
<evidence type="ECO:0000313" key="3">
    <source>
        <dbReference type="EMBL" id="RFU70172.1"/>
    </source>
</evidence>
<comment type="caution">
    <text evidence="3">The sequence shown here is derived from an EMBL/GenBank/DDBJ whole genome shotgun (WGS) entry which is preliminary data.</text>
</comment>
<keyword evidence="2" id="KW-0472">Membrane</keyword>
<accession>A0A372LPW9</accession>
<dbReference type="OrthoDB" id="2725889at2"/>
<keyword evidence="2" id="KW-0812">Transmembrane</keyword>
<feature type="region of interest" description="Disordered" evidence="1">
    <location>
        <begin position="74"/>
        <end position="94"/>
    </location>
</feature>
<dbReference type="RefSeq" id="WP_117326255.1">
    <property type="nucleotide sequence ID" value="NZ_QVTE01000017.1"/>
</dbReference>
<evidence type="ECO:0000256" key="2">
    <source>
        <dbReference type="SAM" id="Phobius"/>
    </source>
</evidence>
<proteinExistence type="predicted"/>
<dbReference type="Proteomes" id="UP000264541">
    <property type="component" value="Unassembled WGS sequence"/>
</dbReference>
<gene>
    <name evidence="3" type="ORF">D0469_08295</name>
</gene>
<evidence type="ECO:0000256" key="1">
    <source>
        <dbReference type="SAM" id="MobiDB-lite"/>
    </source>
</evidence>
<organism evidence="3 4">
    <name type="scientific">Peribacillus saganii</name>
    <dbReference type="NCBI Taxonomy" id="2303992"/>
    <lineage>
        <taxon>Bacteria</taxon>
        <taxon>Bacillati</taxon>
        <taxon>Bacillota</taxon>
        <taxon>Bacilli</taxon>
        <taxon>Bacillales</taxon>
        <taxon>Bacillaceae</taxon>
        <taxon>Peribacillus</taxon>
    </lineage>
</organism>
<protein>
    <submittedName>
        <fullName evidence="3">Uncharacterized protein</fullName>
    </submittedName>
</protein>